<dbReference type="InterPro" id="IPR003593">
    <property type="entry name" value="AAA+_ATPase"/>
</dbReference>
<keyword evidence="4 13" id="KW-0547">Nucleotide-binding</keyword>
<dbReference type="Pfam" id="PF00772">
    <property type="entry name" value="DnaB"/>
    <property type="match status" value="1"/>
</dbReference>
<dbReference type="NCBIfam" id="TIGR00665">
    <property type="entry name" value="DnaB"/>
    <property type="match status" value="1"/>
</dbReference>
<evidence type="ECO:0000256" key="12">
    <source>
        <dbReference type="NCBIfam" id="TIGR00665"/>
    </source>
</evidence>
<dbReference type="InterPro" id="IPR007692">
    <property type="entry name" value="DNA_helicase_DnaB"/>
</dbReference>
<accession>A0A5E4T745</accession>
<dbReference type="InterPro" id="IPR016136">
    <property type="entry name" value="DNA_helicase_N/primase_C"/>
</dbReference>
<dbReference type="EC" id="5.6.2.3" evidence="12 13"/>
<dbReference type="NCBIfam" id="NF004384">
    <property type="entry name" value="PRK05748.1"/>
    <property type="match status" value="1"/>
</dbReference>
<evidence type="ECO:0000256" key="10">
    <source>
        <dbReference type="ARBA" id="ARBA00044932"/>
    </source>
</evidence>
<evidence type="ECO:0000256" key="14">
    <source>
        <dbReference type="SAM" id="MobiDB-lite"/>
    </source>
</evidence>
<dbReference type="PANTHER" id="PTHR30153">
    <property type="entry name" value="REPLICATIVE DNA HELICASE DNAB"/>
    <property type="match status" value="1"/>
</dbReference>
<comment type="function">
    <text evidence="10 13">The main replicative DNA helicase, it participates in initiation and elongation during chromosome replication. Travels ahead of the DNA replisome, separating dsDNA into templates for DNA synthesis. A processive ATP-dependent 5'-3' DNA helicase it has DNA-dependent ATPase activity.</text>
</comment>
<dbReference type="PROSITE" id="PS51199">
    <property type="entry name" value="SF4_HELICASE"/>
    <property type="match status" value="1"/>
</dbReference>
<evidence type="ECO:0000256" key="3">
    <source>
        <dbReference type="ARBA" id="ARBA00022705"/>
    </source>
</evidence>
<dbReference type="SUPFAM" id="SSF52540">
    <property type="entry name" value="P-loop containing nucleoside triphosphate hydrolases"/>
    <property type="match status" value="1"/>
</dbReference>
<dbReference type="Pfam" id="PF03796">
    <property type="entry name" value="DnaB_C"/>
    <property type="match status" value="1"/>
</dbReference>
<dbReference type="Gene3D" id="1.10.860.10">
    <property type="entry name" value="DNAb Helicase, Chain A"/>
    <property type="match status" value="1"/>
</dbReference>
<dbReference type="FunFam" id="3.40.50.300:FF:000076">
    <property type="entry name" value="Replicative DNA helicase"/>
    <property type="match status" value="1"/>
</dbReference>
<keyword evidence="6 13" id="KW-0347">Helicase</keyword>
<keyword evidence="8 13" id="KW-0238">DNA-binding</keyword>
<evidence type="ECO:0000256" key="5">
    <source>
        <dbReference type="ARBA" id="ARBA00022801"/>
    </source>
</evidence>
<dbReference type="GO" id="GO:0043139">
    <property type="term" value="F:5'-3' DNA helicase activity"/>
    <property type="evidence" value="ECO:0007669"/>
    <property type="project" value="UniProtKB-EC"/>
</dbReference>
<dbReference type="SUPFAM" id="SSF48024">
    <property type="entry name" value="N-terminal domain of DnaB helicase"/>
    <property type="match status" value="1"/>
</dbReference>
<keyword evidence="17" id="KW-1185">Reference proteome</keyword>
<dbReference type="GO" id="GO:0005524">
    <property type="term" value="F:ATP binding"/>
    <property type="evidence" value="ECO:0007669"/>
    <property type="project" value="UniProtKB-UniRule"/>
</dbReference>
<keyword evidence="5 13" id="KW-0378">Hydrolase</keyword>
<dbReference type="CDD" id="cd00984">
    <property type="entry name" value="DnaB_C"/>
    <property type="match status" value="1"/>
</dbReference>
<dbReference type="GO" id="GO:0003677">
    <property type="term" value="F:DNA binding"/>
    <property type="evidence" value="ECO:0007669"/>
    <property type="project" value="UniProtKB-UniRule"/>
</dbReference>
<dbReference type="FunFam" id="1.10.860.10:FF:000001">
    <property type="entry name" value="Replicative DNA helicase"/>
    <property type="match status" value="1"/>
</dbReference>
<dbReference type="PANTHER" id="PTHR30153:SF2">
    <property type="entry name" value="REPLICATIVE DNA HELICASE"/>
    <property type="match status" value="1"/>
</dbReference>
<dbReference type="EMBL" id="CABPSK010000001">
    <property type="protein sequence ID" value="VVD81879.1"/>
    <property type="molecule type" value="Genomic_DNA"/>
</dbReference>
<evidence type="ECO:0000256" key="13">
    <source>
        <dbReference type="RuleBase" id="RU362085"/>
    </source>
</evidence>
<protein>
    <recommendedName>
        <fullName evidence="12 13">Replicative DNA helicase</fullName>
        <ecNumber evidence="12 13">5.6.2.3</ecNumber>
    </recommendedName>
</protein>
<evidence type="ECO:0000256" key="1">
    <source>
        <dbReference type="ARBA" id="ARBA00008428"/>
    </source>
</evidence>
<dbReference type="GO" id="GO:0042802">
    <property type="term" value="F:identical protein binding"/>
    <property type="evidence" value="ECO:0007669"/>
    <property type="project" value="UniProtKB-ARBA"/>
</dbReference>
<dbReference type="GO" id="GO:0005829">
    <property type="term" value="C:cytosol"/>
    <property type="evidence" value="ECO:0007669"/>
    <property type="project" value="TreeGrafter"/>
</dbReference>
<reference evidence="16 17" key="1">
    <citation type="submission" date="2019-08" db="EMBL/GenBank/DDBJ databases">
        <authorList>
            <person name="Peeters C."/>
        </authorList>
    </citation>
    <scope>NUCLEOTIDE SEQUENCE [LARGE SCALE GENOMIC DNA]</scope>
    <source>
        <strain evidence="16 17">LMG 31114</strain>
    </source>
</reference>
<keyword evidence="2 13" id="KW-0639">Primosome</keyword>
<organism evidence="16 17">
    <name type="scientific">Pandoraea pneumonica</name>
    <dbReference type="NCBI Taxonomy" id="2508299"/>
    <lineage>
        <taxon>Bacteria</taxon>
        <taxon>Pseudomonadati</taxon>
        <taxon>Pseudomonadota</taxon>
        <taxon>Betaproteobacteria</taxon>
        <taxon>Burkholderiales</taxon>
        <taxon>Burkholderiaceae</taxon>
        <taxon>Pandoraea</taxon>
    </lineage>
</organism>
<dbReference type="InterPro" id="IPR007693">
    <property type="entry name" value="DNA_helicase_DnaB-like_N"/>
</dbReference>
<evidence type="ECO:0000256" key="4">
    <source>
        <dbReference type="ARBA" id="ARBA00022741"/>
    </source>
</evidence>
<evidence type="ECO:0000256" key="2">
    <source>
        <dbReference type="ARBA" id="ARBA00022515"/>
    </source>
</evidence>
<evidence type="ECO:0000313" key="16">
    <source>
        <dbReference type="EMBL" id="VVD81879.1"/>
    </source>
</evidence>
<evidence type="ECO:0000259" key="15">
    <source>
        <dbReference type="PROSITE" id="PS51199"/>
    </source>
</evidence>
<gene>
    <name evidence="16" type="primary">dnaB</name>
    <name evidence="16" type="ORF">PPN31114_01173</name>
</gene>
<dbReference type="InterPro" id="IPR036185">
    <property type="entry name" value="DNA_heli_DnaB-like_N_sf"/>
</dbReference>
<feature type="compositionally biased region" description="Basic and acidic residues" evidence="14">
    <location>
        <begin position="19"/>
        <end position="36"/>
    </location>
</feature>
<dbReference type="Proteomes" id="UP000366945">
    <property type="component" value="Unassembled WGS sequence"/>
</dbReference>
<dbReference type="GO" id="GO:0016887">
    <property type="term" value="F:ATP hydrolysis activity"/>
    <property type="evidence" value="ECO:0007669"/>
    <property type="project" value="RHEA"/>
</dbReference>
<evidence type="ECO:0000256" key="6">
    <source>
        <dbReference type="ARBA" id="ARBA00022806"/>
    </source>
</evidence>
<sequence>MLPPGKLLDKSRSGKSSRKRDFSDQDRDGGGSRDHGIMPGMNAPDPQLDSLKVPPHSIEAEQSVLGGLLLDNGAWDRIGDFLSEWDFYRYDHRLIYQHIGRLIAGDRPADVITVFESLTTAGKGEDVGGLAYLNALAQNTPSAANIRRYAEIVRDRAVLRKLVTVADEIASDAFNPQGKEVRQMLDEAEAKVFAIAEEGSRSATGFLELQPLLTQVVERIDELYHREGGSDITGIPTGFVDLDRMTSGFNGGDLIIVAGRPSMGKTTFSMNIGEHIAVEEGLPVAVFSMEMPGTQLAMRMLGSVGRLDQHRLRTGKLVDEDWPKLTHAMQKMNETQLFVDETPALNPMELRARARRLARQCGKLGLIIIDYLQLMSGSGGGENRATEISEISRSLKGLAKELNVPVIALSQLNRSLEQRPNKRPVMSDLRESGAIEQDADIILFIYRDEVYNPDTPDKGTAEIIIAKQRNGPIGAVRLAFIGAYTKFDNLAGPQY</sequence>
<dbReference type="GO" id="GO:1990077">
    <property type="term" value="C:primosome complex"/>
    <property type="evidence" value="ECO:0007669"/>
    <property type="project" value="UniProtKB-UniRule"/>
</dbReference>
<dbReference type="InterPro" id="IPR007694">
    <property type="entry name" value="DNA_helicase_DnaB-like_C"/>
</dbReference>
<dbReference type="NCBIfam" id="NF005424">
    <property type="entry name" value="PRK07004.1"/>
    <property type="match status" value="1"/>
</dbReference>
<evidence type="ECO:0000256" key="11">
    <source>
        <dbReference type="ARBA" id="ARBA00048954"/>
    </source>
</evidence>
<comment type="similarity">
    <text evidence="1 13">Belongs to the helicase family. DnaB subfamily.</text>
</comment>
<dbReference type="InterPro" id="IPR027417">
    <property type="entry name" value="P-loop_NTPase"/>
</dbReference>
<keyword evidence="9" id="KW-0413">Isomerase</keyword>
<evidence type="ECO:0000256" key="8">
    <source>
        <dbReference type="ARBA" id="ARBA00023125"/>
    </source>
</evidence>
<keyword evidence="7 13" id="KW-0067">ATP-binding</keyword>
<feature type="region of interest" description="Disordered" evidence="14">
    <location>
        <begin position="1"/>
        <end position="49"/>
    </location>
</feature>
<evidence type="ECO:0000256" key="7">
    <source>
        <dbReference type="ARBA" id="ARBA00022840"/>
    </source>
</evidence>
<comment type="catalytic activity">
    <reaction evidence="11 13">
        <text>ATP + H2O = ADP + phosphate + H(+)</text>
        <dbReference type="Rhea" id="RHEA:13065"/>
        <dbReference type="ChEBI" id="CHEBI:15377"/>
        <dbReference type="ChEBI" id="CHEBI:15378"/>
        <dbReference type="ChEBI" id="CHEBI:30616"/>
        <dbReference type="ChEBI" id="CHEBI:43474"/>
        <dbReference type="ChEBI" id="CHEBI:456216"/>
        <dbReference type="EC" id="5.6.2.3"/>
    </reaction>
</comment>
<dbReference type="AlphaFoldDB" id="A0A5E4T745"/>
<keyword evidence="3 13" id="KW-0235">DNA replication</keyword>
<proteinExistence type="inferred from homology"/>
<feature type="domain" description="SF4 helicase" evidence="15">
    <location>
        <begin position="228"/>
        <end position="494"/>
    </location>
</feature>
<dbReference type="SMART" id="SM00382">
    <property type="entry name" value="AAA"/>
    <property type="match status" value="1"/>
</dbReference>
<evidence type="ECO:0000256" key="9">
    <source>
        <dbReference type="ARBA" id="ARBA00023235"/>
    </source>
</evidence>
<dbReference type="Gene3D" id="3.40.50.300">
    <property type="entry name" value="P-loop containing nucleotide triphosphate hydrolases"/>
    <property type="match status" value="1"/>
</dbReference>
<dbReference type="GO" id="GO:0006269">
    <property type="term" value="P:DNA replication, synthesis of primer"/>
    <property type="evidence" value="ECO:0007669"/>
    <property type="project" value="UniProtKB-UniRule"/>
</dbReference>
<evidence type="ECO:0000313" key="17">
    <source>
        <dbReference type="Proteomes" id="UP000366945"/>
    </source>
</evidence>
<name>A0A5E4T745_9BURK</name>